<dbReference type="Proteomes" id="UP001592582">
    <property type="component" value="Unassembled WGS sequence"/>
</dbReference>
<reference evidence="1 2" key="1">
    <citation type="submission" date="2024-09" db="EMBL/GenBank/DDBJ databases">
        <authorList>
            <person name="Lee S.D."/>
        </authorList>
    </citation>
    <scope>NUCLEOTIDE SEQUENCE [LARGE SCALE GENOMIC DNA]</scope>
    <source>
        <strain evidence="1 2">N1-1</strain>
    </source>
</reference>
<gene>
    <name evidence="1" type="ORF">ACEZDG_11775</name>
</gene>
<name>A0ABV6V8B4_9ACTN</name>
<sequence length="148" mass="15557">MSAVKVDRAWLWFAAWLLLGAGWCLALLTALTIGVFVAPVVLAATALLLWRAGKRSAVGLPGLVSGPALLLFFVGYLNRGGPGDVCTADGTTCTEEWDPTGWLVAGSVLLLAGVALFLVLRLVLRRRARRSGTRRSPAGGPAGLRFTA</sequence>
<organism evidence="1 2">
    <name type="scientific">Streptacidiphilus alkalitolerans</name>
    <dbReference type="NCBI Taxonomy" id="3342712"/>
    <lineage>
        <taxon>Bacteria</taxon>
        <taxon>Bacillati</taxon>
        <taxon>Actinomycetota</taxon>
        <taxon>Actinomycetes</taxon>
        <taxon>Kitasatosporales</taxon>
        <taxon>Streptomycetaceae</taxon>
        <taxon>Streptacidiphilus</taxon>
    </lineage>
</organism>
<evidence type="ECO:0000313" key="2">
    <source>
        <dbReference type="Proteomes" id="UP001592582"/>
    </source>
</evidence>
<comment type="caution">
    <text evidence="1">The sequence shown here is derived from an EMBL/GenBank/DDBJ whole genome shotgun (WGS) entry which is preliminary data.</text>
</comment>
<accession>A0ABV6V8B4</accession>
<proteinExistence type="predicted"/>
<keyword evidence="2" id="KW-1185">Reference proteome</keyword>
<evidence type="ECO:0000313" key="1">
    <source>
        <dbReference type="EMBL" id="MFC1409952.1"/>
    </source>
</evidence>
<protein>
    <submittedName>
        <fullName evidence="1">Uncharacterized protein</fullName>
    </submittedName>
</protein>
<dbReference type="EMBL" id="JBHEZX010000004">
    <property type="protein sequence ID" value="MFC1409952.1"/>
    <property type="molecule type" value="Genomic_DNA"/>
</dbReference>